<evidence type="ECO:0000256" key="2">
    <source>
        <dbReference type="SAM" id="SignalP"/>
    </source>
</evidence>
<name>Q86FH1_SCHJA</name>
<dbReference type="EMBL" id="AY222892">
    <property type="protein sequence ID" value="AAP05904.1"/>
    <property type="molecule type" value="mRNA"/>
</dbReference>
<organism evidence="3">
    <name type="scientific">Schistosoma japonicum</name>
    <name type="common">Blood fluke</name>
    <dbReference type="NCBI Taxonomy" id="6182"/>
    <lineage>
        <taxon>Eukaryota</taxon>
        <taxon>Metazoa</taxon>
        <taxon>Spiralia</taxon>
        <taxon>Lophotrochozoa</taxon>
        <taxon>Platyhelminthes</taxon>
        <taxon>Trematoda</taxon>
        <taxon>Digenea</taxon>
        <taxon>Strigeidida</taxon>
        <taxon>Schistosomatoidea</taxon>
        <taxon>Schistosomatidae</taxon>
        <taxon>Schistosoma</taxon>
    </lineage>
</organism>
<protein>
    <submittedName>
        <fullName evidence="3">Clone ZZZ430 mRNA sequence</fullName>
    </submittedName>
</protein>
<keyword evidence="2" id="KW-0732">Signal</keyword>
<evidence type="ECO:0000313" key="3">
    <source>
        <dbReference type="EMBL" id="AAP05904.1"/>
    </source>
</evidence>
<dbReference type="AlphaFoldDB" id="Q86FH1"/>
<feature type="region of interest" description="Disordered" evidence="1">
    <location>
        <begin position="92"/>
        <end position="111"/>
    </location>
</feature>
<reference evidence="3" key="1">
    <citation type="journal article" date="2003" name="Nat. Genet.">
        <title>Evolutionary and biomedical implications of a Schistosoma japonicum complementary DNA resource.</title>
        <authorList>
            <person name="Hu W."/>
            <person name="Yan Q."/>
            <person name="Shen D.K."/>
            <person name="Liu F."/>
            <person name="Zhu Z.D."/>
            <person name="Song H.D."/>
            <person name="Xu X.R."/>
            <person name="Wang Z.J."/>
            <person name="Rong Y.P."/>
            <person name="Zeng L.C."/>
            <person name="Wu J."/>
            <person name="Zhang X."/>
            <person name="Wang J.J."/>
            <person name="Xu X.N."/>
            <person name="Wang S.Y."/>
            <person name="Fu G."/>
            <person name="Zhang X.L."/>
            <person name="Wang Z.Q."/>
            <person name="Brindley P.J."/>
            <person name="McManus D.P."/>
            <person name="Xue C.L."/>
            <person name="Feng Z."/>
            <person name="Chen Z."/>
            <person name="Han Z.G."/>
        </authorList>
    </citation>
    <scope>NUCLEOTIDE SEQUENCE</scope>
</reference>
<feature type="signal peptide" evidence="2">
    <location>
        <begin position="1"/>
        <end position="21"/>
    </location>
</feature>
<sequence>MKINTLGIICLVSLYISQAYTHDVDLRDQLSSSQKDYIKNKIRLLNDYFKSKGIDKHFTEKDIYDLLNTRMNKHIQDKNIDIHIIHNRKNKTQPVKNNTTHPPKLNDEHVTTNHHINPTTMKNIDIHIIHNRKNKTQPVKNNTTHPPNYTNNDLLMLNEYLKSLGNRKNKTQPANYEKIDSLSKVFQLKKAFMPVWILNPLYYIIEKLIQIFAYLVQDDDFYELEPPIHYYDYSV</sequence>
<feature type="compositionally biased region" description="Polar residues" evidence="1">
    <location>
        <begin position="92"/>
        <end position="101"/>
    </location>
</feature>
<evidence type="ECO:0000256" key="1">
    <source>
        <dbReference type="SAM" id="MobiDB-lite"/>
    </source>
</evidence>
<accession>Q86FH1</accession>
<proteinExistence type="evidence at transcript level"/>
<feature type="chain" id="PRO_5004300302" evidence="2">
    <location>
        <begin position="22"/>
        <end position="235"/>
    </location>
</feature>